<proteinExistence type="inferred from homology"/>
<keyword evidence="2" id="KW-0810">Translation regulation</keyword>
<dbReference type="PANTHER" id="PTHR12669:SF12">
    <property type="entry name" value="EUKARYOTIC TRANSLATION INITIATION FACTOR 4E-BINDING PROTEIN"/>
    <property type="match status" value="1"/>
</dbReference>
<evidence type="ECO:0000313" key="6">
    <source>
        <dbReference type="Proteomes" id="UP001163046"/>
    </source>
</evidence>
<evidence type="ECO:0000256" key="2">
    <source>
        <dbReference type="ARBA" id="ARBA00022845"/>
    </source>
</evidence>
<dbReference type="AlphaFoldDB" id="A0A9X0CZC0"/>
<comment type="similarity">
    <text evidence="1">Belongs to the eIF4E-binding protein family.</text>
</comment>
<dbReference type="GO" id="GO:0005737">
    <property type="term" value="C:cytoplasm"/>
    <property type="evidence" value="ECO:0007669"/>
    <property type="project" value="TreeGrafter"/>
</dbReference>
<reference evidence="5" key="1">
    <citation type="submission" date="2023-01" db="EMBL/GenBank/DDBJ databases">
        <title>Genome assembly of the deep-sea coral Lophelia pertusa.</title>
        <authorList>
            <person name="Herrera S."/>
            <person name="Cordes E."/>
        </authorList>
    </citation>
    <scope>NUCLEOTIDE SEQUENCE</scope>
    <source>
        <strain evidence="5">USNM1676648</strain>
        <tissue evidence="5">Polyp</tissue>
    </source>
</reference>
<sequence>MPVDYSTTPGGKPYFPQTPGGTRIIYERKFLLELRNSPLSRTPPRNLPLIPGVTCDGKVKPGSRKDNGVPAATETENDKNDHGKRESIERLQLTLISRFAVYKT</sequence>
<gene>
    <name evidence="5" type="primary">EIF4EBP2</name>
    <name evidence="5" type="ORF">OS493_018813</name>
</gene>
<dbReference type="EMBL" id="MU826360">
    <property type="protein sequence ID" value="KAJ7379019.1"/>
    <property type="molecule type" value="Genomic_DNA"/>
</dbReference>
<organism evidence="5 6">
    <name type="scientific">Desmophyllum pertusum</name>
    <dbReference type="NCBI Taxonomy" id="174260"/>
    <lineage>
        <taxon>Eukaryota</taxon>
        <taxon>Metazoa</taxon>
        <taxon>Cnidaria</taxon>
        <taxon>Anthozoa</taxon>
        <taxon>Hexacorallia</taxon>
        <taxon>Scleractinia</taxon>
        <taxon>Caryophylliina</taxon>
        <taxon>Caryophylliidae</taxon>
        <taxon>Desmophyllum</taxon>
    </lineage>
</organism>
<dbReference type="OrthoDB" id="19729at2759"/>
<dbReference type="GO" id="GO:0003743">
    <property type="term" value="F:translation initiation factor activity"/>
    <property type="evidence" value="ECO:0007669"/>
    <property type="project" value="UniProtKB-KW"/>
</dbReference>
<comment type="caution">
    <text evidence="5">The sequence shown here is derived from an EMBL/GenBank/DDBJ whole genome shotgun (WGS) entry which is preliminary data.</text>
</comment>
<evidence type="ECO:0000256" key="1">
    <source>
        <dbReference type="ARBA" id="ARBA00005480"/>
    </source>
</evidence>
<evidence type="ECO:0000256" key="3">
    <source>
        <dbReference type="ARBA" id="ARBA00023193"/>
    </source>
</evidence>
<feature type="compositionally biased region" description="Basic and acidic residues" evidence="4">
    <location>
        <begin position="76"/>
        <end position="86"/>
    </location>
</feature>
<feature type="region of interest" description="Disordered" evidence="4">
    <location>
        <begin position="37"/>
        <end position="86"/>
    </location>
</feature>
<keyword evidence="3" id="KW-0652">Protein synthesis inhibitor</keyword>
<keyword evidence="5" id="KW-0648">Protein biosynthesis</keyword>
<protein>
    <submittedName>
        <fullName evidence="5">Eukaryotic translation initiation factor 4E-binding protein 2</fullName>
    </submittedName>
</protein>
<dbReference type="InterPro" id="IPR008606">
    <property type="entry name" value="EIF4EBP"/>
</dbReference>
<dbReference type="GO" id="GO:0008190">
    <property type="term" value="F:eukaryotic initiation factor 4E binding"/>
    <property type="evidence" value="ECO:0007669"/>
    <property type="project" value="InterPro"/>
</dbReference>
<keyword evidence="5" id="KW-0396">Initiation factor</keyword>
<evidence type="ECO:0000313" key="5">
    <source>
        <dbReference type="EMBL" id="KAJ7379019.1"/>
    </source>
</evidence>
<feature type="compositionally biased region" description="Basic and acidic residues" evidence="4">
    <location>
        <begin position="57"/>
        <end position="67"/>
    </location>
</feature>
<accession>A0A9X0CZC0</accession>
<evidence type="ECO:0000256" key="4">
    <source>
        <dbReference type="SAM" id="MobiDB-lite"/>
    </source>
</evidence>
<dbReference type="Proteomes" id="UP001163046">
    <property type="component" value="Unassembled WGS sequence"/>
</dbReference>
<name>A0A9X0CZC0_9CNID</name>
<keyword evidence="6" id="KW-1185">Reference proteome</keyword>
<dbReference type="GO" id="GO:0045947">
    <property type="term" value="P:negative regulation of translational initiation"/>
    <property type="evidence" value="ECO:0007669"/>
    <property type="project" value="InterPro"/>
</dbReference>
<dbReference type="PANTHER" id="PTHR12669">
    <property type="entry name" value="EUKARYOTIC TRANSLATION INITIATION FACTOR 4E-BINDING PROTEIN"/>
    <property type="match status" value="1"/>
</dbReference>
<dbReference type="Pfam" id="PF05456">
    <property type="entry name" value="eIF_4EBP"/>
    <property type="match status" value="1"/>
</dbReference>